<feature type="transmembrane region" description="Helical" evidence="5">
    <location>
        <begin position="220"/>
        <end position="239"/>
    </location>
</feature>
<dbReference type="InterPro" id="IPR011547">
    <property type="entry name" value="SLC26A/SulP_dom"/>
</dbReference>
<proteinExistence type="predicted"/>
<feature type="transmembrane region" description="Helical" evidence="5">
    <location>
        <begin position="141"/>
        <end position="161"/>
    </location>
</feature>
<dbReference type="PANTHER" id="PTHR11814">
    <property type="entry name" value="SULFATE TRANSPORTER"/>
    <property type="match status" value="1"/>
</dbReference>
<reference evidence="8 9" key="1">
    <citation type="journal article" date="2019" name="Commun. Biol.">
        <title>The bagworm genome reveals a unique fibroin gene that provides high tensile strength.</title>
        <authorList>
            <person name="Kono N."/>
            <person name="Nakamura H."/>
            <person name="Ohtoshi R."/>
            <person name="Tomita M."/>
            <person name="Numata K."/>
            <person name="Arakawa K."/>
        </authorList>
    </citation>
    <scope>NUCLEOTIDE SEQUENCE [LARGE SCALE GENOMIC DNA]</scope>
</reference>
<feature type="transmembrane region" description="Helical" evidence="5">
    <location>
        <begin position="110"/>
        <end position="129"/>
    </location>
</feature>
<comment type="caution">
    <text evidence="8">The sequence shown here is derived from an EMBL/GenBank/DDBJ whole genome shotgun (WGS) entry which is preliminary data.</text>
</comment>
<evidence type="ECO:0000256" key="4">
    <source>
        <dbReference type="ARBA" id="ARBA00023136"/>
    </source>
</evidence>
<evidence type="ECO:0000256" key="2">
    <source>
        <dbReference type="ARBA" id="ARBA00022692"/>
    </source>
</evidence>
<keyword evidence="9" id="KW-1185">Reference proteome</keyword>
<evidence type="ECO:0000259" key="7">
    <source>
        <dbReference type="Pfam" id="PF01740"/>
    </source>
</evidence>
<feature type="domain" description="SLC26A/SulP transporter" evidence="6">
    <location>
        <begin position="34"/>
        <end position="441"/>
    </location>
</feature>
<feature type="transmembrane region" description="Helical" evidence="5">
    <location>
        <begin position="60"/>
        <end position="78"/>
    </location>
</feature>
<feature type="transmembrane region" description="Helical" evidence="5">
    <location>
        <begin position="342"/>
        <end position="360"/>
    </location>
</feature>
<feature type="domain" description="STAS" evidence="7">
    <location>
        <begin position="485"/>
        <end position="566"/>
    </location>
</feature>
<dbReference type="Pfam" id="PF00916">
    <property type="entry name" value="Sulfate_transp"/>
    <property type="match status" value="1"/>
</dbReference>
<protein>
    <submittedName>
        <fullName evidence="8">Sodium-independent sulfate anion transporter</fullName>
    </submittedName>
</protein>
<comment type="subcellular location">
    <subcellularLocation>
        <location evidence="1">Membrane</location>
        <topology evidence="1">Multi-pass membrane protein</topology>
    </subcellularLocation>
</comment>
<organism evidence="8 9">
    <name type="scientific">Eumeta variegata</name>
    <name type="common">Bagworm moth</name>
    <name type="synonym">Eumeta japonica</name>
    <dbReference type="NCBI Taxonomy" id="151549"/>
    <lineage>
        <taxon>Eukaryota</taxon>
        <taxon>Metazoa</taxon>
        <taxon>Ecdysozoa</taxon>
        <taxon>Arthropoda</taxon>
        <taxon>Hexapoda</taxon>
        <taxon>Insecta</taxon>
        <taxon>Pterygota</taxon>
        <taxon>Neoptera</taxon>
        <taxon>Endopterygota</taxon>
        <taxon>Lepidoptera</taxon>
        <taxon>Glossata</taxon>
        <taxon>Ditrysia</taxon>
        <taxon>Tineoidea</taxon>
        <taxon>Psychidae</taxon>
        <taxon>Oiketicinae</taxon>
        <taxon>Eumeta</taxon>
    </lineage>
</organism>
<dbReference type="EMBL" id="BGZK01000729">
    <property type="protein sequence ID" value="GBP58186.1"/>
    <property type="molecule type" value="Genomic_DNA"/>
</dbReference>
<keyword evidence="2 5" id="KW-0812">Transmembrane</keyword>
<keyword evidence="4 5" id="KW-0472">Membrane</keyword>
<evidence type="ECO:0000256" key="1">
    <source>
        <dbReference type="ARBA" id="ARBA00004141"/>
    </source>
</evidence>
<dbReference type="InterPro" id="IPR002645">
    <property type="entry name" value="STAS_dom"/>
</dbReference>
<feature type="transmembrane region" description="Helical" evidence="5">
    <location>
        <begin position="407"/>
        <end position="425"/>
    </location>
</feature>
<evidence type="ECO:0000259" key="6">
    <source>
        <dbReference type="Pfam" id="PF00916"/>
    </source>
</evidence>
<gene>
    <name evidence="8" type="primary">SLC26A11</name>
    <name evidence="8" type="ORF">EVAR_87763_1</name>
</gene>
<evidence type="ECO:0000256" key="5">
    <source>
        <dbReference type="SAM" id="Phobius"/>
    </source>
</evidence>
<dbReference type="SUPFAM" id="SSF52091">
    <property type="entry name" value="SpoIIaa-like"/>
    <property type="match status" value="1"/>
</dbReference>
<dbReference type="OrthoDB" id="288203at2759"/>
<dbReference type="GO" id="GO:0055085">
    <property type="term" value="P:transmembrane transport"/>
    <property type="evidence" value="ECO:0007669"/>
    <property type="project" value="InterPro"/>
</dbReference>
<dbReference type="AlphaFoldDB" id="A0A4C1X369"/>
<feature type="transmembrane region" description="Helical" evidence="5">
    <location>
        <begin position="308"/>
        <end position="330"/>
    </location>
</feature>
<dbReference type="InterPro" id="IPR036513">
    <property type="entry name" value="STAS_dom_sf"/>
</dbReference>
<feature type="transmembrane region" description="Helical" evidence="5">
    <location>
        <begin position="32"/>
        <end position="54"/>
    </location>
</feature>
<name>A0A4C1X369_EUMVA</name>
<dbReference type="GO" id="GO:0016020">
    <property type="term" value="C:membrane"/>
    <property type="evidence" value="ECO:0007669"/>
    <property type="project" value="UniProtKB-SubCell"/>
</dbReference>
<dbReference type="Pfam" id="PF01740">
    <property type="entry name" value="STAS"/>
    <property type="match status" value="1"/>
</dbReference>
<keyword evidence="3 5" id="KW-1133">Transmembrane helix</keyword>
<feature type="transmembrane region" description="Helical" evidence="5">
    <location>
        <begin position="380"/>
        <end position="400"/>
    </location>
</feature>
<evidence type="ECO:0000313" key="8">
    <source>
        <dbReference type="EMBL" id="GBP58186.1"/>
    </source>
</evidence>
<evidence type="ECO:0000313" key="9">
    <source>
        <dbReference type="Proteomes" id="UP000299102"/>
    </source>
</evidence>
<accession>A0A4C1X369</accession>
<dbReference type="Gene3D" id="3.30.750.24">
    <property type="entry name" value="STAS domain"/>
    <property type="match status" value="1"/>
</dbReference>
<sequence length="598" mass="64162">MEGDGRAARWRRVLERRLPVLSWARRYDRMTALADFVAGITLGLTLVPQSIAYATLADLPVQYGLYSAFMGTILYTFLGTIKEVSIGPTSLMALLTLHTCHNLSVEYMQLLTFLSGIIVTLMGIFRLGILVELISAPVTSGFTSGTAMIIVVSQLKGLLGLSFVAESVSENLRLIAAKWEHVRRADCLLGAVCIAVLLTLRKIKDIKISPKNRRLRKTVWLVSISRNAIVVITASVIAYCLHPSGVGDAFNHISNTTDTVSTPRANATEPIFKLSGRVHGGLPTLSLPAFSVYEGNTTVNFGGMTAKLGSSIILVPIVMVLANVAIAKAFSGSRPMDAMQEMVALGVCNVCGALVSAMPTCGAFTRSAVSHSSGVRTPAAGLYSGAISLLALAFLTEYFYFIPKATLSAVLICAVVFMIDVQTALKLWRQSRPDLAVLVLTCVVSVLWSVEMAVLVGALANVALLLWACARPCTETTRLKVCGGECVQVRPHAALLYLNAERFASVVALAADAAPALPVLVDCSRLQLLDYSASQVVKRMNESFAAREQRLVFYNVTSELAKKLDNVVCVVHATSAEEAFAPILPSETSHPEVSPLLA</sequence>
<feature type="transmembrane region" description="Helical" evidence="5">
    <location>
        <begin position="437"/>
        <end position="470"/>
    </location>
</feature>
<dbReference type="Proteomes" id="UP000299102">
    <property type="component" value="Unassembled WGS sequence"/>
</dbReference>
<dbReference type="InterPro" id="IPR001902">
    <property type="entry name" value="SLC26A/SulP_fam"/>
</dbReference>
<evidence type="ECO:0000256" key="3">
    <source>
        <dbReference type="ARBA" id="ARBA00022989"/>
    </source>
</evidence>
<dbReference type="STRING" id="151549.A0A4C1X369"/>